<organism evidence="7 8">
    <name type="scientific">Certhia familiaris</name>
    <name type="common">Eurasian treecreeper</name>
    <dbReference type="NCBI Taxonomy" id="73333"/>
    <lineage>
        <taxon>Eukaryota</taxon>
        <taxon>Metazoa</taxon>
        <taxon>Chordata</taxon>
        <taxon>Craniata</taxon>
        <taxon>Vertebrata</taxon>
        <taxon>Euteleostomi</taxon>
        <taxon>Archelosauria</taxon>
        <taxon>Archosauria</taxon>
        <taxon>Dinosauria</taxon>
        <taxon>Saurischia</taxon>
        <taxon>Theropoda</taxon>
        <taxon>Coelurosauria</taxon>
        <taxon>Aves</taxon>
        <taxon>Neognathae</taxon>
        <taxon>Neoaves</taxon>
        <taxon>Telluraves</taxon>
        <taxon>Australaves</taxon>
        <taxon>Passeriformes</taxon>
        <taxon>Certhiidae</taxon>
        <taxon>Certhiinae</taxon>
        <taxon>Certhia</taxon>
    </lineage>
</organism>
<dbReference type="InterPro" id="IPR036388">
    <property type="entry name" value="WH-like_DNA-bd_sf"/>
</dbReference>
<proteinExistence type="predicted"/>
<dbReference type="Pfam" id="PF00250">
    <property type="entry name" value="Forkhead"/>
    <property type="match status" value="1"/>
</dbReference>
<dbReference type="PROSITE" id="PS00657">
    <property type="entry name" value="FORK_HEAD_1"/>
    <property type="match status" value="1"/>
</dbReference>
<dbReference type="GO" id="GO:0000981">
    <property type="term" value="F:DNA-binding transcription factor activity, RNA polymerase II-specific"/>
    <property type="evidence" value="ECO:0007669"/>
    <property type="project" value="TreeGrafter"/>
</dbReference>
<dbReference type="PANTHER" id="PTHR46805">
    <property type="entry name" value="FORKHEAD BOX PROTEIN J1"/>
    <property type="match status" value="1"/>
</dbReference>
<evidence type="ECO:0000256" key="5">
    <source>
        <dbReference type="SAM" id="MobiDB-lite"/>
    </source>
</evidence>
<feature type="region of interest" description="Disordered" evidence="5">
    <location>
        <begin position="142"/>
        <end position="184"/>
    </location>
</feature>
<keyword evidence="2 4" id="KW-0238">DNA-binding</keyword>
<sequence length="372" mass="41365">FQCPGFPMTSQELCHYINIPRTPVSSSTVTTSLPQAVAWPPPLPEDIDYYKTNPHTKPPYSYATLICMAMEASEEPKLSLAAICKWISDNFCYFRRADPAWQSSIRHNLCINKRFIKVPRQKGEPGRGAFWKLHPQYAKWLKNGPSEGRRTPPKHVLSTCSRRTRPGARRVPSPAAPSCSSQSSIEVGAELQRLLQEFEEFESGHKRDPVENQEGQQGTQRCPTPPAEASWLPSCAVGSQEEPGELTELKGITDWEALLNDLPEQGDFSALEDLQLPSPTLPEIFPPDPTSAQGQHLGWSQEQQQVPPVESSPTKLDLDETLMATAFLEAVWNEEIGENPSSCFPMEQGAENLQASLPSGDAVDWDPLTFLN</sequence>
<gene>
    <name evidence="7" type="primary">Foxj1_0</name>
    <name evidence="7" type="ORF">CERFAM_R08152</name>
</gene>
<dbReference type="EMBL" id="WBNC01001041">
    <property type="protein sequence ID" value="NXC98873.1"/>
    <property type="molecule type" value="Genomic_DNA"/>
</dbReference>
<dbReference type="AlphaFoldDB" id="A0A851S5G5"/>
<dbReference type="InterPro" id="IPR001766">
    <property type="entry name" value="Fork_head_dom"/>
</dbReference>
<dbReference type="InterPro" id="IPR047513">
    <property type="entry name" value="FOXJ1"/>
</dbReference>
<evidence type="ECO:0000259" key="6">
    <source>
        <dbReference type="PROSITE" id="PS50039"/>
    </source>
</evidence>
<evidence type="ECO:0000313" key="8">
    <source>
        <dbReference type="Proteomes" id="UP000611277"/>
    </source>
</evidence>
<evidence type="ECO:0000313" key="7">
    <source>
        <dbReference type="EMBL" id="NXC98873.1"/>
    </source>
</evidence>
<keyword evidence="4" id="KW-0539">Nucleus</keyword>
<feature type="non-terminal residue" evidence="7">
    <location>
        <position position="372"/>
    </location>
</feature>
<dbReference type="InterPro" id="IPR036390">
    <property type="entry name" value="WH_DNA-bd_sf"/>
</dbReference>
<evidence type="ECO:0000256" key="1">
    <source>
        <dbReference type="ARBA" id="ARBA00004123"/>
    </source>
</evidence>
<name>A0A851S5G5_CERFA</name>
<dbReference type="PRINTS" id="PR00053">
    <property type="entry name" value="FORKHEAD"/>
</dbReference>
<dbReference type="Proteomes" id="UP000611277">
    <property type="component" value="Unassembled WGS sequence"/>
</dbReference>
<dbReference type="PROSITE" id="PS00658">
    <property type="entry name" value="FORK_HEAD_2"/>
    <property type="match status" value="1"/>
</dbReference>
<feature type="region of interest" description="Disordered" evidence="5">
    <location>
        <begin position="288"/>
        <end position="314"/>
    </location>
</feature>
<protein>
    <recommendedName>
        <fullName evidence="3">Forkhead box protein G1</fullName>
    </recommendedName>
</protein>
<dbReference type="PANTHER" id="PTHR46805:SF1">
    <property type="entry name" value="FORKHEAD BOX PROTEIN J1"/>
    <property type="match status" value="1"/>
</dbReference>
<feature type="DNA-binding region" description="Fork-head" evidence="4">
    <location>
        <begin position="57"/>
        <end position="151"/>
    </location>
</feature>
<feature type="non-terminal residue" evidence="7">
    <location>
        <position position="1"/>
    </location>
</feature>
<feature type="region of interest" description="Disordered" evidence="5">
    <location>
        <begin position="202"/>
        <end position="232"/>
    </location>
</feature>
<accession>A0A851S5G5</accession>
<dbReference type="Gene3D" id="1.10.10.10">
    <property type="entry name" value="Winged helix-like DNA-binding domain superfamily/Winged helix DNA-binding domain"/>
    <property type="match status" value="1"/>
</dbReference>
<dbReference type="GO" id="GO:0000978">
    <property type="term" value="F:RNA polymerase II cis-regulatory region sequence-specific DNA binding"/>
    <property type="evidence" value="ECO:0007669"/>
    <property type="project" value="TreeGrafter"/>
</dbReference>
<keyword evidence="8" id="KW-1185">Reference proteome</keyword>
<feature type="compositionally biased region" description="Polar residues" evidence="5">
    <location>
        <begin position="213"/>
        <end position="222"/>
    </location>
</feature>
<evidence type="ECO:0000256" key="2">
    <source>
        <dbReference type="ARBA" id="ARBA00023125"/>
    </source>
</evidence>
<dbReference type="InterPro" id="IPR030456">
    <property type="entry name" value="TF_fork_head_CS_2"/>
</dbReference>
<comment type="caution">
    <text evidence="7">The sequence shown here is derived from an EMBL/GenBank/DDBJ whole genome shotgun (WGS) entry which is preliminary data.</text>
</comment>
<reference evidence="7" key="1">
    <citation type="submission" date="2019-09" db="EMBL/GenBank/DDBJ databases">
        <title>Bird 10,000 Genomes (B10K) Project - Family phase.</title>
        <authorList>
            <person name="Zhang G."/>
        </authorList>
    </citation>
    <scope>NUCLEOTIDE SEQUENCE</scope>
    <source>
        <strain evidence="7">OUT-0039</strain>
        <tissue evidence="7">Muscle</tissue>
    </source>
</reference>
<feature type="compositionally biased region" description="Polar residues" evidence="5">
    <location>
        <begin position="290"/>
        <end position="314"/>
    </location>
</feature>
<feature type="domain" description="Fork-head" evidence="6">
    <location>
        <begin position="57"/>
        <end position="151"/>
    </location>
</feature>
<dbReference type="PROSITE" id="PS50039">
    <property type="entry name" value="FORK_HEAD_3"/>
    <property type="match status" value="1"/>
</dbReference>
<feature type="compositionally biased region" description="Low complexity" evidence="5">
    <location>
        <begin position="169"/>
        <end position="184"/>
    </location>
</feature>
<dbReference type="SMART" id="SM00339">
    <property type="entry name" value="FH"/>
    <property type="match status" value="1"/>
</dbReference>
<dbReference type="SUPFAM" id="SSF46785">
    <property type="entry name" value="Winged helix' DNA-binding domain"/>
    <property type="match status" value="1"/>
</dbReference>
<dbReference type="GO" id="GO:0005634">
    <property type="term" value="C:nucleus"/>
    <property type="evidence" value="ECO:0007669"/>
    <property type="project" value="UniProtKB-SubCell"/>
</dbReference>
<comment type="subcellular location">
    <subcellularLocation>
        <location evidence="1 4">Nucleus</location>
    </subcellularLocation>
</comment>
<dbReference type="InterPro" id="IPR018122">
    <property type="entry name" value="TF_fork_head_CS_1"/>
</dbReference>
<evidence type="ECO:0000256" key="4">
    <source>
        <dbReference type="PROSITE-ProRule" id="PRU00089"/>
    </source>
</evidence>
<dbReference type="FunFam" id="1.10.10.10:FF:000135">
    <property type="entry name" value="forkhead box protein G1"/>
    <property type="match status" value="1"/>
</dbReference>
<evidence type="ECO:0000256" key="3">
    <source>
        <dbReference type="ARBA" id="ARBA00034868"/>
    </source>
</evidence>